<keyword evidence="1" id="KW-0808">Transferase</keyword>
<dbReference type="PANTHER" id="PTHR43775">
    <property type="entry name" value="FATTY ACID SYNTHASE"/>
    <property type="match status" value="1"/>
</dbReference>
<accession>A0ABY6BHH4</accession>
<dbReference type="SMART" id="SM00827">
    <property type="entry name" value="PKS_AT"/>
    <property type="match status" value="1"/>
</dbReference>
<dbReference type="CDD" id="cd00833">
    <property type="entry name" value="PKS"/>
    <property type="match status" value="1"/>
</dbReference>
<keyword evidence="4" id="KW-1185">Reference proteome</keyword>
<dbReference type="SUPFAM" id="SSF52151">
    <property type="entry name" value="FabD/lysophospholipase-like"/>
    <property type="match status" value="1"/>
</dbReference>
<dbReference type="Proteomes" id="UP001064632">
    <property type="component" value="Chromosome"/>
</dbReference>
<dbReference type="PANTHER" id="PTHR43775:SF51">
    <property type="entry name" value="INACTIVE PHENOLPHTHIOCEROL SYNTHESIS POLYKETIDE SYNTHASE TYPE I PKS1-RELATED"/>
    <property type="match status" value="1"/>
</dbReference>
<protein>
    <submittedName>
        <fullName evidence="3">Type I polyketide synthase</fullName>
    </submittedName>
</protein>
<dbReference type="InterPro" id="IPR001227">
    <property type="entry name" value="Ac_transferase_dom_sf"/>
</dbReference>
<dbReference type="Pfam" id="PF00698">
    <property type="entry name" value="Acyl_transf_1"/>
    <property type="match status" value="1"/>
</dbReference>
<dbReference type="Gene3D" id="3.40.366.10">
    <property type="entry name" value="Malonyl-Coenzyme A Acyl Carrier Protein, domain 2"/>
    <property type="match status" value="1"/>
</dbReference>
<dbReference type="Pfam" id="PF02801">
    <property type="entry name" value="Ketoacyl-synt_C"/>
    <property type="match status" value="1"/>
</dbReference>
<proteinExistence type="predicted"/>
<feature type="domain" description="Ketosynthase family 3 (KS3)" evidence="2">
    <location>
        <begin position="17"/>
        <end position="477"/>
    </location>
</feature>
<dbReference type="EMBL" id="CP104694">
    <property type="protein sequence ID" value="UXI69473.1"/>
    <property type="molecule type" value="Genomic_DNA"/>
</dbReference>
<organism evidence="3 4">
    <name type="scientific">Tahibacter amnicola</name>
    <dbReference type="NCBI Taxonomy" id="2976241"/>
    <lineage>
        <taxon>Bacteria</taxon>
        <taxon>Pseudomonadati</taxon>
        <taxon>Pseudomonadota</taxon>
        <taxon>Gammaproteobacteria</taxon>
        <taxon>Lysobacterales</taxon>
        <taxon>Rhodanobacteraceae</taxon>
        <taxon>Tahibacter</taxon>
    </lineage>
</organism>
<dbReference type="InterPro" id="IPR016035">
    <property type="entry name" value="Acyl_Trfase/lysoPLipase"/>
</dbReference>
<dbReference type="PROSITE" id="PS52004">
    <property type="entry name" value="KS3_2"/>
    <property type="match status" value="1"/>
</dbReference>
<dbReference type="SUPFAM" id="SSF55048">
    <property type="entry name" value="Probable ACP-binding domain of malonyl-CoA ACP transacylase"/>
    <property type="match status" value="1"/>
</dbReference>
<sequence>MNTVRKSKSRTDAAGSSEKIAVVGIGCRYPGAESPRQLWENILSARREFRRMPDVRLPIADYHDGDRTTPDKTYGLRAAVIDGYEFDWAGRRIPKTTYDATDLAHWLALDTALQMLSDAGYDASRLPGETTQVIVGNTLTGEFTRSNTLRLRWPYVRRALRASAENCGMPASALQALEEDMELVFKSAFAPVNEDTLAGGLANTIAGRITNYLNLNGGGYVVDGACCSSLIAVYSGAVALAAGEADFVIAGGVDISLDPFELVGFAKTGALSPTQMRVYDSRGNGFIPGEGCGFVGLKRLADAQRDGDKIYAVLDGWGMSSDGRGGITAPSISGQAIALARAYQSVDLDASPLDFIEGHGTGTSLGDKVELSAISRTVTAEGDSAVRTCGVTSFKSIVGHTKAAAGIGAFIKGVMAVNQRVLPPTAGCEQPHDVFQGDGRAIYPLLRGEKRAPDGAMRAGVSAMGFGGINVHVTVTAPPAAPQSHLAPTIDERAVMSSSQDSELFVFAAIDAAELGAQVRRVRAEAVDISLAELADLSASLCERIEAGQAWRASVVASSHDDLLSSLDQLIQRISQGGLRQGDIVVDREHRYTLSNSARSADLGFVFPGQGSQQLCMARSLIERFDWARSLAQQADAWAAEVGTPGLLDAIYPNLNLYPFKAERTVLAETLMQTQLAQPAIVLASLLWLERLRRLGVEPAAVLGHSLGELTAFHAAGAYDAKALIQLATVRGRCMAESAERIGAMASLACALERANTLVAAASSHGYLVVANVNSPEQVVVSGDTSAIDAVVSQAQQQGINARLLPVSNAFHSELMNPAAERLLAQAPVPASPQALRATVYSACLAGTVDDSVALPRYFADQMLKPVQFVAATRALTGRHKLLVEVGPGRVLSNLISRIDGGDTLCLPLEGEAERHADFHWALACLHAYGVAVRWTQLHANRLVRPFVPAAQKQFIVNPCERPLAEPVPRLEPVFAAASPVAVASSGGDSIDSAIDQLQRYLSDRGRFIAEVMKADIRHSGTGTAPVPAASAAVSASGSIVERLLAATPAAPAASVTKSAPSTPAVAAVATPAAATGGATRSVLVRLAAELTGFDAQRIALSMRPVDDLNLDSIKAGSLVGRAAVELGIAGQLDASELASLTLEEIAARMDALVGPQSIAVTAPVTHASTASAMPILLDAVAQMTGFATNRLTPNLRLIDDLNMDSIKVGALLAEVASQCGLAGQVDASELAGSTLGEIAARMDALAGPARPAPAASTSASAPAAMTVLRDAVAQMTGFAADRLTPELRLIDDLNMDSIKVGALLADVATRCGLAGKVDSAELAGATLGEIATRLDALATPATPKSSAPVVAAAPRSTRRACHPGCVVSS</sequence>
<evidence type="ECO:0000256" key="1">
    <source>
        <dbReference type="ARBA" id="ARBA00022679"/>
    </source>
</evidence>
<dbReference type="InterPro" id="IPR016036">
    <property type="entry name" value="Malonyl_transacylase_ACP-bd"/>
</dbReference>
<dbReference type="Gene3D" id="3.40.47.10">
    <property type="match status" value="1"/>
</dbReference>
<evidence type="ECO:0000259" key="2">
    <source>
        <dbReference type="PROSITE" id="PS52004"/>
    </source>
</evidence>
<evidence type="ECO:0000313" key="3">
    <source>
        <dbReference type="EMBL" id="UXI69473.1"/>
    </source>
</evidence>
<dbReference type="SUPFAM" id="SSF53901">
    <property type="entry name" value="Thiolase-like"/>
    <property type="match status" value="1"/>
</dbReference>
<dbReference type="Pfam" id="PF00109">
    <property type="entry name" value="ketoacyl-synt"/>
    <property type="match status" value="1"/>
</dbReference>
<dbReference type="SUPFAM" id="SSF47336">
    <property type="entry name" value="ACP-like"/>
    <property type="match status" value="3"/>
</dbReference>
<dbReference type="InterPro" id="IPR014030">
    <property type="entry name" value="Ketoacyl_synth_N"/>
</dbReference>
<reference evidence="3" key="1">
    <citation type="submission" date="2022-09" db="EMBL/GenBank/DDBJ databases">
        <title>Tahibacter sp. nov., isolated from a fresh water.</title>
        <authorList>
            <person name="Baek J.H."/>
            <person name="Lee J.K."/>
            <person name="Kim J.M."/>
            <person name="Jeon C.O."/>
        </authorList>
    </citation>
    <scope>NUCLEOTIDE SEQUENCE</scope>
    <source>
        <strain evidence="3">W38</strain>
    </source>
</reference>
<dbReference type="InterPro" id="IPR036736">
    <property type="entry name" value="ACP-like_sf"/>
</dbReference>
<dbReference type="SMART" id="SM00825">
    <property type="entry name" value="PKS_KS"/>
    <property type="match status" value="1"/>
</dbReference>
<dbReference type="RefSeq" id="WP_261696428.1">
    <property type="nucleotide sequence ID" value="NZ_CP104694.1"/>
</dbReference>
<dbReference type="Gene3D" id="1.10.1200.10">
    <property type="entry name" value="ACP-like"/>
    <property type="match status" value="3"/>
</dbReference>
<name>A0ABY6BHH4_9GAMM</name>
<dbReference type="InterPro" id="IPR020841">
    <property type="entry name" value="PKS_Beta-ketoAc_synthase_dom"/>
</dbReference>
<gene>
    <name evidence="3" type="ORF">N4264_07435</name>
</gene>
<dbReference type="InterPro" id="IPR050091">
    <property type="entry name" value="PKS_NRPS_Biosynth_Enz"/>
</dbReference>
<dbReference type="InterPro" id="IPR014043">
    <property type="entry name" value="Acyl_transferase_dom"/>
</dbReference>
<evidence type="ECO:0000313" key="4">
    <source>
        <dbReference type="Proteomes" id="UP001064632"/>
    </source>
</evidence>
<dbReference type="InterPro" id="IPR014031">
    <property type="entry name" value="Ketoacyl_synth_C"/>
</dbReference>
<dbReference type="InterPro" id="IPR016039">
    <property type="entry name" value="Thiolase-like"/>
</dbReference>